<accession>A0A518G2V6</accession>
<name>A0A518G2V6_9BACT</name>
<sequence>MEAKIIYPDGRYPFAATAAYEPGDIVVRPDGSLALYDGLEGCAIGDVISPDPTTAGAIVEWTAGSAATWAAGAKLYRDAGNKLAFTTASTNKPLGASCTAKTAGMVKILINTAAQFV</sequence>
<evidence type="ECO:0000313" key="2">
    <source>
        <dbReference type="Proteomes" id="UP000318017"/>
    </source>
</evidence>
<protein>
    <submittedName>
        <fullName evidence="1">Uncharacterized protein</fullName>
    </submittedName>
</protein>
<dbReference type="KEGG" id="ahel:Q31a_12170"/>
<organism evidence="1 2">
    <name type="scientific">Aureliella helgolandensis</name>
    <dbReference type="NCBI Taxonomy" id="2527968"/>
    <lineage>
        <taxon>Bacteria</taxon>
        <taxon>Pseudomonadati</taxon>
        <taxon>Planctomycetota</taxon>
        <taxon>Planctomycetia</taxon>
        <taxon>Pirellulales</taxon>
        <taxon>Pirellulaceae</taxon>
        <taxon>Aureliella</taxon>
    </lineage>
</organism>
<gene>
    <name evidence="1" type="ORF">Q31a_12170</name>
</gene>
<dbReference type="Proteomes" id="UP000318017">
    <property type="component" value="Chromosome"/>
</dbReference>
<dbReference type="RefSeq" id="WP_145075232.1">
    <property type="nucleotide sequence ID" value="NZ_CP036298.1"/>
</dbReference>
<dbReference type="AlphaFoldDB" id="A0A518G2V6"/>
<keyword evidence="2" id="KW-1185">Reference proteome</keyword>
<evidence type="ECO:0000313" key="1">
    <source>
        <dbReference type="EMBL" id="QDV22924.1"/>
    </source>
</evidence>
<proteinExistence type="predicted"/>
<dbReference type="EMBL" id="CP036298">
    <property type="protein sequence ID" value="QDV22924.1"/>
    <property type="molecule type" value="Genomic_DNA"/>
</dbReference>
<reference evidence="1 2" key="1">
    <citation type="submission" date="2019-02" db="EMBL/GenBank/DDBJ databases">
        <title>Deep-cultivation of Planctomycetes and their phenomic and genomic characterization uncovers novel biology.</title>
        <authorList>
            <person name="Wiegand S."/>
            <person name="Jogler M."/>
            <person name="Boedeker C."/>
            <person name="Pinto D."/>
            <person name="Vollmers J."/>
            <person name="Rivas-Marin E."/>
            <person name="Kohn T."/>
            <person name="Peeters S.H."/>
            <person name="Heuer A."/>
            <person name="Rast P."/>
            <person name="Oberbeckmann S."/>
            <person name="Bunk B."/>
            <person name="Jeske O."/>
            <person name="Meyerdierks A."/>
            <person name="Storesund J.E."/>
            <person name="Kallscheuer N."/>
            <person name="Luecker S."/>
            <person name="Lage O.M."/>
            <person name="Pohl T."/>
            <person name="Merkel B.J."/>
            <person name="Hornburger P."/>
            <person name="Mueller R.-W."/>
            <person name="Bruemmer F."/>
            <person name="Labrenz M."/>
            <person name="Spormann A.M."/>
            <person name="Op den Camp H."/>
            <person name="Overmann J."/>
            <person name="Amann R."/>
            <person name="Jetten M.S.M."/>
            <person name="Mascher T."/>
            <person name="Medema M.H."/>
            <person name="Devos D.P."/>
            <person name="Kaster A.-K."/>
            <person name="Ovreas L."/>
            <person name="Rohde M."/>
            <person name="Galperin M.Y."/>
            <person name="Jogler C."/>
        </authorList>
    </citation>
    <scope>NUCLEOTIDE SEQUENCE [LARGE SCALE GENOMIC DNA]</scope>
    <source>
        <strain evidence="1 2">Q31a</strain>
    </source>
</reference>